<protein>
    <submittedName>
        <fullName evidence="4">Transcriptional regulator, TetR family</fullName>
    </submittedName>
</protein>
<keyword evidence="1 2" id="KW-0238">DNA-binding</keyword>
<evidence type="ECO:0000313" key="5">
    <source>
        <dbReference type="Proteomes" id="UP000236745"/>
    </source>
</evidence>
<dbReference type="PANTHER" id="PTHR43479">
    <property type="entry name" value="ACREF/ENVCD OPERON REPRESSOR-RELATED"/>
    <property type="match status" value="1"/>
</dbReference>
<dbReference type="PANTHER" id="PTHR43479:SF11">
    <property type="entry name" value="ACREF_ENVCD OPERON REPRESSOR-RELATED"/>
    <property type="match status" value="1"/>
</dbReference>
<dbReference type="InterPro" id="IPR050624">
    <property type="entry name" value="HTH-type_Tx_Regulator"/>
</dbReference>
<dbReference type="PRINTS" id="PR00455">
    <property type="entry name" value="HTHTETR"/>
</dbReference>
<dbReference type="Gene3D" id="1.10.357.10">
    <property type="entry name" value="Tetracycline Repressor, domain 2"/>
    <property type="match status" value="1"/>
</dbReference>
<dbReference type="InterPro" id="IPR009057">
    <property type="entry name" value="Homeodomain-like_sf"/>
</dbReference>
<feature type="domain" description="HTH tetR-type" evidence="3">
    <location>
        <begin position="5"/>
        <end position="65"/>
    </location>
</feature>
<evidence type="ECO:0000256" key="2">
    <source>
        <dbReference type="PROSITE-ProRule" id="PRU00335"/>
    </source>
</evidence>
<name>A0A1H6BYL9_9GAMM</name>
<dbReference type="RefSeq" id="WP_200826791.1">
    <property type="nucleotide sequence ID" value="NZ_FNVQ01000003.1"/>
</dbReference>
<dbReference type="Pfam" id="PF00440">
    <property type="entry name" value="TetR_N"/>
    <property type="match status" value="1"/>
</dbReference>
<reference evidence="4 5" key="1">
    <citation type="submission" date="2016-10" db="EMBL/GenBank/DDBJ databases">
        <authorList>
            <person name="de Groot N.N."/>
        </authorList>
    </citation>
    <scope>NUCLEOTIDE SEQUENCE [LARGE SCALE GENOMIC DNA]</scope>
    <source>
        <strain evidence="4 5">DSM 22012</strain>
    </source>
</reference>
<dbReference type="InterPro" id="IPR001647">
    <property type="entry name" value="HTH_TetR"/>
</dbReference>
<sequence>MTTNKLSRDTWINAAIKVLATSGIDQVRVDQLAKKLKITRGSFYHHFDSRKDLLEGILKKWRLRATEEIIDRLQRGAASPLEQIIYLMNLPVKGSSAVEAASIEISIRAWARRDALARECVEEVDNYRLSFIKAIFKELGHTDVRADDLANLVYAYIVSTSLIHFDKDYKHRQEMAERIAEFLVSNCPLMKCPKRDELANNS</sequence>
<dbReference type="GO" id="GO:0003677">
    <property type="term" value="F:DNA binding"/>
    <property type="evidence" value="ECO:0007669"/>
    <property type="project" value="UniProtKB-UniRule"/>
</dbReference>
<gene>
    <name evidence="4" type="ORF">SAMN05444390_10319</name>
</gene>
<accession>A0A1H6BYL9</accession>
<feature type="DNA-binding region" description="H-T-H motif" evidence="2">
    <location>
        <begin position="28"/>
        <end position="47"/>
    </location>
</feature>
<proteinExistence type="predicted"/>
<evidence type="ECO:0000313" key="4">
    <source>
        <dbReference type="EMBL" id="SEG65791.1"/>
    </source>
</evidence>
<evidence type="ECO:0000256" key="1">
    <source>
        <dbReference type="ARBA" id="ARBA00023125"/>
    </source>
</evidence>
<dbReference type="SUPFAM" id="SSF46689">
    <property type="entry name" value="Homeodomain-like"/>
    <property type="match status" value="1"/>
</dbReference>
<dbReference type="AlphaFoldDB" id="A0A1H6BYL9"/>
<dbReference type="Proteomes" id="UP000236745">
    <property type="component" value="Unassembled WGS sequence"/>
</dbReference>
<evidence type="ECO:0000259" key="3">
    <source>
        <dbReference type="PROSITE" id="PS50977"/>
    </source>
</evidence>
<dbReference type="EMBL" id="FNVQ01000003">
    <property type="protein sequence ID" value="SEG65791.1"/>
    <property type="molecule type" value="Genomic_DNA"/>
</dbReference>
<organism evidence="4 5">
    <name type="scientific">Marinobacterium lutimaris</name>
    <dbReference type="NCBI Taxonomy" id="568106"/>
    <lineage>
        <taxon>Bacteria</taxon>
        <taxon>Pseudomonadati</taxon>
        <taxon>Pseudomonadota</taxon>
        <taxon>Gammaproteobacteria</taxon>
        <taxon>Oceanospirillales</taxon>
        <taxon>Oceanospirillaceae</taxon>
        <taxon>Marinobacterium</taxon>
    </lineage>
</organism>
<dbReference type="PROSITE" id="PS50977">
    <property type="entry name" value="HTH_TETR_2"/>
    <property type="match status" value="1"/>
</dbReference>
<keyword evidence="5" id="KW-1185">Reference proteome</keyword>